<protein>
    <submittedName>
        <fullName evidence="1">Uncharacterized protein</fullName>
    </submittedName>
</protein>
<comment type="caution">
    <text evidence="1">The sequence shown here is derived from an EMBL/GenBank/DDBJ whole genome shotgun (WGS) entry which is preliminary data.</text>
</comment>
<reference evidence="1 2" key="1">
    <citation type="journal article" date="2024" name="Plant Biotechnol. J.">
        <title>Genome and CRISPR/Cas9 system of a widespread forest tree (Populus alba) in the world.</title>
        <authorList>
            <person name="Liu Y.J."/>
            <person name="Jiang P.F."/>
            <person name="Han X.M."/>
            <person name="Li X.Y."/>
            <person name="Wang H.M."/>
            <person name="Wang Y.J."/>
            <person name="Wang X.X."/>
            <person name="Zeng Q.Y."/>
        </authorList>
    </citation>
    <scope>NUCLEOTIDE SEQUENCE [LARGE SCALE GENOMIC DNA]</scope>
    <source>
        <strain evidence="2">cv. PAL-ZL1</strain>
    </source>
</reference>
<evidence type="ECO:0000313" key="1">
    <source>
        <dbReference type="EMBL" id="KAL3576511.1"/>
    </source>
</evidence>
<sequence length="182" mass="19761">MVVEEAAAAAVYLILDTNVGFGLVGAVRFGDIGGEQERAALVDDDRSALWVIGDPFLLLLLYVLNLGLSFEAPDPGPCAFSVPAFNGEYFSLMGGACLFTALSNLLLPTLFLLVVQQLPTLRYLILLLLLPFPRGSSIQYSPSHQTQHHLKLKTKLESLCPPYVKPNPSLSSSLYLHLDNSS</sequence>
<evidence type="ECO:0000313" key="2">
    <source>
        <dbReference type="Proteomes" id="UP000309997"/>
    </source>
</evidence>
<dbReference type="EMBL" id="RCHU02000011">
    <property type="protein sequence ID" value="KAL3576511.1"/>
    <property type="molecule type" value="Genomic_DNA"/>
</dbReference>
<gene>
    <name evidence="1" type="ORF">D5086_021794</name>
</gene>
<keyword evidence="2" id="KW-1185">Reference proteome</keyword>
<accession>A0ACC4BDQ8</accession>
<dbReference type="Proteomes" id="UP000309997">
    <property type="component" value="Unassembled WGS sequence"/>
</dbReference>
<organism evidence="1 2">
    <name type="scientific">Populus alba</name>
    <name type="common">White poplar</name>
    <dbReference type="NCBI Taxonomy" id="43335"/>
    <lineage>
        <taxon>Eukaryota</taxon>
        <taxon>Viridiplantae</taxon>
        <taxon>Streptophyta</taxon>
        <taxon>Embryophyta</taxon>
        <taxon>Tracheophyta</taxon>
        <taxon>Spermatophyta</taxon>
        <taxon>Magnoliopsida</taxon>
        <taxon>eudicotyledons</taxon>
        <taxon>Gunneridae</taxon>
        <taxon>Pentapetalae</taxon>
        <taxon>rosids</taxon>
        <taxon>fabids</taxon>
        <taxon>Malpighiales</taxon>
        <taxon>Salicaceae</taxon>
        <taxon>Saliceae</taxon>
        <taxon>Populus</taxon>
    </lineage>
</organism>
<proteinExistence type="predicted"/>
<name>A0ACC4BDQ8_POPAL</name>